<evidence type="ECO:0000313" key="10">
    <source>
        <dbReference type="Proteomes" id="UP001193501"/>
    </source>
</evidence>
<dbReference type="Gene3D" id="3.30.70.1320">
    <property type="entry name" value="Multidrug efflux transporter AcrB pore domain like"/>
    <property type="match status" value="1"/>
</dbReference>
<feature type="transmembrane region" description="Helical" evidence="8">
    <location>
        <begin position="882"/>
        <end position="904"/>
    </location>
</feature>
<dbReference type="PANTHER" id="PTHR32063">
    <property type="match status" value="1"/>
</dbReference>
<dbReference type="PANTHER" id="PTHR32063:SF4">
    <property type="entry name" value="SLR6043 PROTEIN"/>
    <property type="match status" value="1"/>
</dbReference>
<feature type="transmembrane region" description="Helical" evidence="8">
    <location>
        <begin position="992"/>
        <end position="1015"/>
    </location>
</feature>
<dbReference type="Gene3D" id="1.20.1640.10">
    <property type="entry name" value="Multidrug efflux transporter AcrB transmembrane domain"/>
    <property type="match status" value="2"/>
</dbReference>
<dbReference type="SUPFAM" id="SSF82714">
    <property type="entry name" value="Multidrug efflux transporter AcrB TolC docking domain, DN and DC subdomains"/>
    <property type="match status" value="2"/>
</dbReference>
<dbReference type="NCBIfam" id="TIGR00914">
    <property type="entry name" value="2A0601"/>
    <property type="match status" value="1"/>
</dbReference>
<dbReference type="SUPFAM" id="SSF82866">
    <property type="entry name" value="Multidrug efflux transporter AcrB transmembrane domain"/>
    <property type="match status" value="2"/>
</dbReference>
<dbReference type="GO" id="GO:0008324">
    <property type="term" value="F:monoatomic cation transmembrane transporter activity"/>
    <property type="evidence" value="ECO:0007669"/>
    <property type="project" value="InterPro"/>
</dbReference>
<dbReference type="InterPro" id="IPR027463">
    <property type="entry name" value="AcrB_DN_DC_subdom"/>
</dbReference>
<evidence type="ECO:0000256" key="5">
    <source>
        <dbReference type="ARBA" id="ARBA00022692"/>
    </source>
</evidence>
<dbReference type="Gene3D" id="3.30.70.1430">
    <property type="entry name" value="Multidrug efflux transporter AcrB pore domain"/>
    <property type="match status" value="2"/>
</dbReference>
<dbReference type="Gene3D" id="3.30.2090.10">
    <property type="entry name" value="Multidrug efflux transporter AcrB TolC docking domain, DN and DC subdomains"/>
    <property type="match status" value="2"/>
</dbReference>
<protein>
    <submittedName>
        <fullName evidence="9">CusA/CzcA family heavy metal efflux RND transporter</fullName>
    </submittedName>
</protein>
<evidence type="ECO:0000256" key="2">
    <source>
        <dbReference type="ARBA" id="ARBA00010942"/>
    </source>
</evidence>
<dbReference type="SUPFAM" id="SSF82693">
    <property type="entry name" value="Multidrug efflux transporter AcrB pore domain, PN1, PN2, PC1 and PC2 subdomains"/>
    <property type="match status" value="2"/>
</dbReference>
<dbReference type="InterPro" id="IPR001036">
    <property type="entry name" value="Acrflvin-R"/>
</dbReference>
<evidence type="ECO:0000256" key="3">
    <source>
        <dbReference type="ARBA" id="ARBA00022448"/>
    </source>
</evidence>
<dbReference type="Gene3D" id="3.30.70.1440">
    <property type="entry name" value="Multidrug efflux transporter AcrB pore domain"/>
    <property type="match status" value="1"/>
</dbReference>
<dbReference type="Pfam" id="PF00873">
    <property type="entry name" value="ACR_tran"/>
    <property type="match status" value="1"/>
</dbReference>
<evidence type="ECO:0000256" key="8">
    <source>
        <dbReference type="SAM" id="Phobius"/>
    </source>
</evidence>
<keyword evidence="7 8" id="KW-0472">Membrane</keyword>
<evidence type="ECO:0000256" key="4">
    <source>
        <dbReference type="ARBA" id="ARBA00022475"/>
    </source>
</evidence>
<accession>A0AAE5BW68</accession>
<keyword evidence="10" id="KW-1185">Reference proteome</keyword>
<feature type="transmembrane region" description="Helical" evidence="8">
    <location>
        <begin position="363"/>
        <end position="382"/>
    </location>
</feature>
<keyword evidence="4" id="KW-1003">Cell membrane</keyword>
<dbReference type="Proteomes" id="UP001193501">
    <property type="component" value="Unassembled WGS sequence"/>
</dbReference>
<evidence type="ECO:0000256" key="6">
    <source>
        <dbReference type="ARBA" id="ARBA00022989"/>
    </source>
</evidence>
<dbReference type="PRINTS" id="PR00702">
    <property type="entry name" value="ACRIFLAVINRP"/>
</dbReference>
<proteinExistence type="inferred from homology"/>
<dbReference type="AlphaFoldDB" id="A0AAE5BW68"/>
<keyword evidence="5 8" id="KW-0812">Transmembrane</keyword>
<dbReference type="EMBL" id="JAABNR010000030">
    <property type="protein sequence ID" value="NBZ89706.1"/>
    <property type="molecule type" value="Genomic_DNA"/>
</dbReference>
<feature type="transmembrane region" description="Helical" evidence="8">
    <location>
        <begin position="443"/>
        <end position="463"/>
    </location>
</feature>
<dbReference type="GO" id="GO:0042910">
    <property type="term" value="F:xenobiotic transmembrane transporter activity"/>
    <property type="evidence" value="ECO:0007669"/>
    <property type="project" value="TreeGrafter"/>
</dbReference>
<organism evidence="9 10">
    <name type="scientific">Stagnihabitans tardus</name>
    <dbReference type="NCBI Taxonomy" id="2699202"/>
    <lineage>
        <taxon>Bacteria</taxon>
        <taxon>Pseudomonadati</taxon>
        <taxon>Pseudomonadota</taxon>
        <taxon>Alphaproteobacteria</taxon>
        <taxon>Rhodobacterales</taxon>
        <taxon>Paracoccaceae</taxon>
        <taxon>Stagnihabitans</taxon>
    </lineage>
</organism>
<feature type="transmembrane region" description="Helical" evidence="8">
    <location>
        <begin position="962"/>
        <end position="980"/>
    </location>
</feature>
<reference evidence="9" key="1">
    <citation type="submission" date="2020-01" db="EMBL/GenBank/DDBJ databases">
        <authorList>
            <person name="Chen W.-M."/>
        </authorList>
    </citation>
    <scope>NUCLEOTIDE SEQUENCE</scope>
    <source>
        <strain evidence="9">CYK-10</strain>
    </source>
</reference>
<evidence type="ECO:0000313" key="9">
    <source>
        <dbReference type="EMBL" id="NBZ89706.1"/>
    </source>
</evidence>
<evidence type="ECO:0000256" key="7">
    <source>
        <dbReference type="ARBA" id="ARBA00023136"/>
    </source>
</evidence>
<dbReference type="InterPro" id="IPR004763">
    <property type="entry name" value="CusA-like"/>
</dbReference>
<name>A0AAE5BW68_9RHOB</name>
<dbReference type="RefSeq" id="WP_168776499.1">
    <property type="nucleotide sequence ID" value="NZ_JAABNR010000030.1"/>
</dbReference>
<keyword evidence="6 8" id="KW-1133">Transmembrane helix</keyword>
<comment type="similarity">
    <text evidence="2">Belongs to the resistance-nodulation-cell division (RND) (TC 2.A.6) family.</text>
</comment>
<sequence>MFNFLVTQSLRNRMFVLAIAAVMVLYGALTVTRLPVDVFPDLNRPTVTIMTEAEGLAPPEVEQLVTYPLETQMNGLPGVTRVRSTSGVGLSIVYVEFDWNTDIYRNRQQIAERLTLVQAQLPQGVVPQMGPIASIMGQIMLIAVTGPDNVTPMELRELADFTIRPRLLTIPGVANVIPIGGEVRQYRVAPNPAAMRAFGVTYEDVESALAGFGANTGGGFADQYGREFLIRNIGRTQSLADLGSLVVASVGGQPVALDQVAEVSFAPRTKRGDAGFMGDDAVIVSIEKQPDVDSIDLTRQVEAALAEMTAALPEGVKADNILFRQATFIETSISNVQKVLLEAIAVVAVVLFLFLLNARTTIISLTAIPVSILVTAIIFYWMGLSINTMTLGGLAIAIGELVDDAVVDVENIFRRLRENREKGNPRSVFDVVVSASQEVRSGIVYATMTIVLVFVPLFALSGIEGRLFAPLGQAYIISILASLVVSITLTPVMAYYMLPGLKRLDEHEGMIVRVLKRSNKRLLEWSFGHPRLLIAGVLAAVVTAGSFATQLPRAFLPPFNEGTLTISMLFNPGISLEESQRVGLVAERLIMEVPEVVLVGRRTGRAELDEHAEGVHSSEVEVELAEDGRPKAEIEADIRARLSVLPVTTNIGQPISHRLDHMLSGVRAQIALKIFGEDLDTMRALAEEFRVALAEIPGVVDLQVEKQVRIPQLEIIVDYGRAALYGLQPAAVTEQLEQLSNGRIVSRIVDGNRRFDVVLRLQDEERTTRGLGELLIETPSGWIPVSQIADIVETDGPNQILRENGKRRLVVLANSDGQTDMAQIVEQIRQVMATKDLPTGFFATLEGTFQAQEESMRTIGLLSILSLAMIFAILYSRYRSPLFVGIIMASVPLALIGSVAALWWSGQPLSVASMVGFITLTGIATRNGILKISHYINLAIHEDMPFGRDLVIRGSLERLTPVLMTALSAGVALVPLMLGADAPGKEILHPVAITIFGGLVTATLLDTVLTPTLFLRYGRVPLERLVAQARAEAAKQADVTGHAPTLEAF</sequence>
<evidence type="ECO:0000256" key="1">
    <source>
        <dbReference type="ARBA" id="ARBA00004651"/>
    </source>
</evidence>
<feature type="transmembrane region" description="Helical" evidence="8">
    <location>
        <begin position="339"/>
        <end position="356"/>
    </location>
</feature>
<feature type="transmembrane region" description="Helical" evidence="8">
    <location>
        <begin position="859"/>
        <end position="876"/>
    </location>
</feature>
<keyword evidence="3" id="KW-0813">Transport</keyword>
<gene>
    <name evidence="9" type="ORF">GV832_19125</name>
</gene>
<feature type="transmembrane region" description="Helical" evidence="8">
    <location>
        <begin position="475"/>
        <end position="498"/>
    </location>
</feature>
<comment type="subcellular location">
    <subcellularLocation>
        <location evidence="1">Cell membrane</location>
        <topology evidence="1">Multi-pass membrane protein</topology>
    </subcellularLocation>
</comment>
<comment type="caution">
    <text evidence="9">The sequence shown here is derived from an EMBL/GenBank/DDBJ whole genome shotgun (WGS) entry which is preliminary data.</text>
</comment>
<dbReference type="GO" id="GO:0005886">
    <property type="term" value="C:plasma membrane"/>
    <property type="evidence" value="ECO:0007669"/>
    <property type="project" value="UniProtKB-SubCell"/>
</dbReference>